<sequence>MQSLLATLSSEAGRGPSCVRTWSWTVSTDAGTRVSKCRLDFLRARFLFHLGLFLLLPPHELLVPPCPVPLASFVEPFPPLCACLLLLPLFVLRPFAFRLWRVVRLLPWLVAPFQVPSDIAFVSTHVHPLFVHPIVPPHPCCPGSCPCLDQHAISPSRYHARQ</sequence>
<dbReference type="Proteomes" id="UP001203852">
    <property type="component" value="Unassembled WGS sequence"/>
</dbReference>
<keyword evidence="2" id="KW-1185">Reference proteome</keyword>
<comment type="caution">
    <text evidence="1">The sequence shown here is derived from an EMBL/GenBank/DDBJ whole genome shotgun (WGS) entry which is preliminary data.</text>
</comment>
<proteinExistence type="predicted"/>
<dbReference type="EMBL" id="MU404350">
    <property type="protein sequence ID" value="KAI1619179.1"/>
    <property type="molecule type" value="Genomic_DNA"/>
</dbReference>
<name>A0AAN6IL36_9EURO</name>
<protein>
    <submittedName>
        <fullName evidence="1">Uncharacterized protein</fullName>
    </submittedName>
</protein>
<evidence type="ECO:0000313" key="1">
    <source>
        <dbReference type="EMBL" id="KAI1619179.1"/>
    </source>
</evidence>
<evidence type="ECO:0000313" key="2">
    <source>
        <dbReference type="Proteomes" id="UP001203852"/>
    </source>
</evidence>
<organism evidence="1 2">
    <name type="scientific">Exophiala viscosa</name>
    <dbReference type="NCBI Taxonomy" id="2486360"/>
    <lineage>
        <taxon>Eukaryota</taxon>
        <taxon>Fungi</taxon>
        <taxon>Dikarya</taxon>
        <taxon>Ascomycota</taxon>
        <taxon>Pezizomycotina</taxon>
        <taxon>Eurotiomycetes</taxon>
        <taxon>Chaetothyriomycetidae</taxon>
        <taxon>Chaetothyriales</taxon>
        <taxon>Herpotrichiellaceae</taxon>
        <taxon>Exophiala</taxon>
    </lineage>
</organism>
<accession>A0AAN6IL36</accession>
<dbReference type="AlphaFoldDB" id="A0AAN6IL36"/>
<reference evidence="1" key="1">
    <citation type="journal article" date="2022" name="bioRxiv">
        <title>Deciphering the potential niche of two novel black yeast fungi from a biological soil crust based on their genomes, phenotypes, and melanin regulation.</title>
        <authorList>
            <consortium name="DOE Joint Genome Institute"/>
            <person name="Carr E.C."/>
            <person name="Barton Q."/>
            <person name="Grambo S."/>
            <person name="Sullivan M."/>
            <person name="Renfro C.M."/>
            <person name="Kuo A."/>
            <person name="Pangilinan J."/>
            <person name="Lipzen A."/>
            <person name="Keymanesh K."/>
            <person name="Savage E."/>
            <person name="Barry K."/>
            <person name="Grigoriev I.V."/>
            <person name="Riekhof W.R."/>
            <person name="Harris S.S."/>
        </authorList>
    </citation>
    <scope>NUCLEOTIDE SEQUENCE</scope>
    <source>
        <strain evidence="1">JF 03-4F</strain>
    </source>
</reference>
<gene>
    <name evidence="1" type="ORF">EDD36DRAFT_54218</name>
</gene>